<evidence type="ECO:0000313" key="2">
    <source>
        <dbReference type="EMBL" id="MBW0590834.1"/>
    </source>
</evidence>
<gene>
    <name evidence="2" type="ORF">O181_130549</name>
</gene>
<comment type="caution">
    <text evidence="2">The sequence shown here is derived from an EMBL/GenBank/DDBJ whole genome shotgun (WGS) entry which is preliminary data.</text>
</comment>
<feature type="region of interest" description="Disordered" evidence="1">
    <location>
        <begin position="31"/>
        <end position="69"/>
    </location>
</feature>
<dbReference type="EMBL" id="AVOT02140182">
    <property type="protein sequence ID" value="MBW0590834.1"/>
    <property type="molecule type" value="Genomic_DNA"/>
</dbReference>
<evidence type="ECO:0000256" key="1">
    <source>
        <dbReference type="SAM" id="MobiDB-lite"/>
    </source>
</evidence>
<accession>A0A9Q3L167</accession>
<evidence type="ECO:0000313" key="3">
    <source>
        <dbReference type="Proteomes" id="UP000765509"/>
    </source>
</evidence>
<protein>
    <submittedName>
        <fullName evidence="2">Uncharacterized protein</fullName>
    </submittedName>
</protein>
<dbReference type="Proteomes" id="UP000765509">
    <property type="component" value="Unassembled WGS sequence"/>
</dbReference>
<proteinExistence type="predicted"/>
<dbReference type="AlphaFoldDB" id="A0A9Q3L167"/>
<keyword evidence="3" id="KW-1185">Reference proteome</keyword>
<feature type="compositionally biased region" description="Acidic residues" evidence="1">
    <location>
        <begin position="31"/>
        <end position="54"/>
    </location>
</feature>
<reference evidence="2" key="1">
    <citation type="submission" date="2021-03" db="EMBL/GenBank/DDBJ databases">
        <title>Draft genome sequence of rust myrtle Austropuccinia psidii MF-1, a brazilian biotype.</title>
        <authorList>
            <person name="Quecine M.C."/>
            <person name="Pachon D.M.R."/>
            <person name="Bonatelli M.L."/>
            <person name="Correr F.H."/>
            <person name="Franceschini L.M."/>
            <person name="Leite T.F."/>
            <person name="Margarido G.R.A."/>
            <person name="Almeida C.A."/>
            <person name="Ferrarezi J.A."/>
            <person name="Labate C.A."/>
        </authorList>
    </citation>
    <scope>NUCLEOTIDE SEQUENCE</scope>
    <source>
        <strain evidence="2">MF-1</strain>
    </source>
</reference>
<name>A0A9Q3L167_9BASI</name>
<sequence>MPTCSPESKGWHEQPQKEMNMCNMVKVEELEVPENDEESRIEEISSEDVQEMEEEQKNSGLYGENTLGAQDQKKKKVKYEIIPKIEEYPGINRRLEQKRGSQAEIILKNISFKYGKQGTICKKKKDTISKENFPSAQRLSLQKSE</sequence>
<organism evidence="2 3">
    <name type="scientific">Austropuccinia psidii MF-1</name>
    <dbReference type="NCBI Taxonomy" id="1389203"/>
    <lineage>
        <taxon>Eukaryota</taxon>
        <taxon>Fungi</taxon>
        <taxon>Dikarya</taxon>
        <taxon>Basidiomycota</taxon>
        <taxon>Pucciniomycotina</taxon>
        <taxon>Pucciniomycetes</taxon>
        <taxon>Pucciniales</taxon>
        <taxon>Sphaerophragmiaceae</taxon>
        <taxon>Austropuccinia</taxon>
    </lineage>
</organism>